<dbReference type="GO" id="GO:0010468">
    <property type="term" value="P:regulation of gene expression"/>
    <property type="evidence" value="ECO:0007669"/>
    <property type="project" value="UniProtKB-UniRule"/>
</dbReference>
<evidence type="ECO:0000256" key="3">
    <source>
        <dbReference type="PROSITE-ProRule" id="PRU00169"/>
    </source>
</evidence>
<dbReference type="InterPro" id="IPR036457">
    <property type="entry name" value="PPM-type-like_dom_sf"/>
</dbReference>
<proteinExistence type="inferred from homology"/>
<keyword evidence="1" id="KW-0007">Acetylation</keyword>
<keyword evidence="2" id="KW-0346">Stress response</keyword>
<dbReference type="PANTHER" id="PTHR43228:SF1">
    <property type="entry name" value="TWO-COMPONENT RESPONSE REGULATOR ARR22"/>
    <property type="match status" value="1"/>
</dbReference>
<dbReference type="InterPro" id="IPR001789">
    <property type="entry name" value="Sig_transdc_resp-reg_receiver"/>
</dbReference>
<sequence>MKGKKILIVEDEVVFRSVLRNYLKSFDVITYTASNGQEALDIINAVEHLDLILCDLSMPVMSGETLMQKLVEMKCEIPVIVISGINRISDLDRMLRLGVKDALLKPIVDFDDVRETIIRNLYPDIVETTTRLSAELSHIQQMIQHEKHDILPVLLELQPKVNQTLANYKINYRQLKDINKIGLLSDLAELSDKQIGFYCLDIEYSSGDGVMAALLLRVAFNELLQTYLNSQSNKLFNISEMLEQINTLLMDLGIKGQFPILLGYFHTESKTIVLASAGLNVKLKTENKEVELSSSAPLGSLQSIAYQQIMEKGIDWQCKIWNHKHRMTLMFNSLVEIL</sequence>
<dbReference type="Pfam" id="PF00072">
    <property type="entry name" value="Response_reg"/>
    <property type="match status" value="1"/>
</dbReference>
<comment type="similarity">
    <text evidence="2">Belongs to the RssB family.</text>
</comment>
<dbReference type="AlphaFoldDB" id="A0A3B0MI81"/>
<name>A0A3B0MI81_9GAMM</name>
<comment type="PTM">
    <text evidence="2">Phosphorylated. Phosphorylation stimulates the interaction with RpoS and, therefore, the proteolysis of RpoS.</text>
</comment>
<dbReference type="PANTHER" id="PTHR43228">
    <property type="entry name" value="TWO-COMPONENT RESPONSE REGULATOR"/>
    <property type="match status" value="1"/>
</dbReference>
<dbReference type="HAMAP" id="MF_00958">
    <property type="entry name" value="RssB"/>
    <property type="match status" value="1"/>
</dbReference>
<evidence type="ECO:0000256" key="2">
    <source>
        <dbReference type="HAMAP-Rule" id="MF_00958"/>
    </source>
</evidence>
<evidence type="ECO:0000256" key="1">
    <source>
        <dbReference type="ARBA" id="ARBA00022990"/>
    </source>
</evidence>
<dbReference type="PROSITE" id="PS50110">
    <property type="entry name" value="RESPONSE_REGULATORY"/>
    <property type="match status" value="1"/>
</dbReference>
<dbReference type="Gene3D" id="3.40.50.2300">
    <property type="match status" value="1"/>
</dbReference>
<dbReference type="Gene3D" id="3.60.40.10">
    <property type="entry name" value="PPM-type phosphatase domain"/>
    <property type="match status" value="1"/>
</dbReference>
<dbReference type="InterPro" id="IPR028616">
    <property type="entry name" value="RssB"/>
</dbReference>
<keyword evidence="2 3" id="KW-0597">Phosphoprotein</keyword>
<dbReference type="SUPFAM" id="SSF52172">
    <property type="entry name" value="CheY-like"/>
    <property type="match status" value="1"/>
</dbReference>
<protein>
    <recommendedName>
        <fullName evidence="2">Regulator of RpoS</fullName>
    </recommendedName>
</protein>
<comment type="subunit">
    <text evidence="2">Binds to RpoS.</text>
</comment>
<reference evidence="5" key="1">
    <citation type="submission" date="2018-04" db="EMBL/GenBank/DDBJ databases">
        <authorList>
            <person name="Go L.Y."/>
            <person name="Mitchell J.A."/>
        </authorList>
    </citation>
    <scope>NUCLEOTIDE SEQUENCE</scope>
    <source>
        <strain evidence="5">ARTV</strain>
    </source>
</reference>
<feature type="domain" description="Response regulatory" evidence="4">
    <location>
        <begin position="5"/>
        <end position="120"/>
    </location>
</feature>
<dbReference type="EMBL" id="UFQR01000003">
    <property type="protein sequence ID" value="SSW95104.1"/>
    <property type="molecule type" value="Genomic_DNA"/>
</dbReference>
<dbReference type="SMART" id="SM00448">
    <property type="entry name" value="REC"/>
    <property type="match status" value="1"/>
</dbReference>
<evidence type="ECO:0000313" key="5">
    <source>
        <dbReference type="EMBL" id="SSW95104.1"/>
    </source>
</evidence>
<evidence type="ECO:0000259" key="4">
    <source>
        <dbReference type="PROSITE" id="PS50110"/>
    </source>
</evidence>
<dbReference type="GO" id="GO:0045862">
    <property type="term" value="P:positive regulation of proteolysis"/>
    <property type="evidence" value="ECO:0007669"/>
    <property type="project" value="UniProtKB-UniRule"/>
</dbReference>
<comment type="function">
    <text evidence="2">Regulates the turnover of the sigma S factor (RpoS) by promoting its proteolysis in exponentially growing cells. Acts by binding and delivering RpoS to the ClpXP protease. RssB is not co-degraded with RpoS, but is released from the complex and can initiate a new cycle of RpoS recognition and degradation.</text>
</comment>
<dbReference type="InterPro" id="IPR011006">
    <property type="entry name" value="CheY-like_superfamily"/>
</dbReference>
<gene>
    <name evidence="2 5" type="primary">rssB</name>
    <name evidence="5" type="ORF">ARTV_0844</name>
</gene>
<feature type="modified residue" description="4-aspartylphosphate" evidence="2 3">
    <location>
        <position position="55"/>
    </location>
</feature>
<accession>A0A3B0MI81</accession>
<organism evidence="5">
    <name type="scientific">Arsenophonus endosymbiont of Trialeurodes vaporariorum</name>
    <dbReference type="NCBI Taxonomy" id="235567"/>
    <lineage>
        <taxon>Bacteria</taxon>
        <taxon>Pseudomonadati</taxon>
        <taxon>Pseudomonadota</taxon>
        <taxon>Gammaproteobacteria</taxon>
        <taxon>Enterobacterales</taxon>
        <taxon>Morganellaceae</taxon>
        <taxon>Arsenophonus</taxon>
    </lineage>
</organism>
<dbReference type="NCBIfam" id="NF007969">
    <property type="entry name" value="PRK10693.1"/>
    <property type="match status" value="1"/>
</dbReference>
<dbReference type="GO" id="GO:0000160">
    <property type="term" value="P:phosphorelay signal transduction system"/>
    <property type="evidence" value="ECO:0007669"/>
    <property type="project" value="InterPro"/>
</dbReference>
<dbReference type="InterPro" id="IPR052048">
    <property type="entry name" value="ST_Response_Regulator"/>
</dbReference>